<dbReference type="Proteomes" id="UP000295375">
    <property type="component" value="Unassembled WGS sequence"/>
</dbReference>
<sequence length="302" mass="34251">MLKILRALLGGPKARTKKLPNFYPSGRLRGRRLDRLLLVLRRFITSMLLRFLFFVFVAGFSVELSASVRGCDPQYLRQAYSEAHQFAAIEGAPYALLANNAYATAGMRFQLPAGWQSLKQSSEQRQIGLQYELFGWQENGQVKRLALAFRGTDELIDWWHGAITGTQYQQALAIATEIRRQYAGLPLVVTGHSLGGGLALHVSMQMERVSAYAFNPSPITRSPVKPVKNRRVVYWEYDDPLHYGRRLLMQVPDAVFWKFDFVKRDGHKSEVLAKGLLMLAALNNDEYAQTLVLNCDIDPLSR</sequence>
<dbReference type="Gene3D" id="3.40.50.1820">
    <property type="entry name" value="alpha/beta hydrolase"/>
    <property type="match status" value="1"/>
</dbReference>
<keyword evidence="1" id="KW-1133">Transmembrane helix</keyword>
<protein>
    <submittedName>
        <fullName evidence="2">DUF2974 family protein</fullName>
    </submittedName>
</protein>
<accession>A0A4R6UUC5</accession>
<feature type="transmembrane region" description="Helical" evidence="1">
    <location>
        <begin position="39"/>
        <end position="62"/>
    </location>
</feature>
<comment type="caution">
    <text evidence="2">The sequence shown here is derived from an EMBL/GenBank/DDBJ whole genome shotgun (WGS) entry which is preliminary data.</text>
</comment>
<dbReference type="AlphaFoldDB" id="A0A4R6UUC5"/>
<gene>
    <name evidence="2" type="ORF">EV696_10477</name>
</gene>
<keyword evidence="3" id="KW-1185">Reference proteome</keyword>
<proteinExistence type="predicted"/>
<keyword evidence="1" id="KW-0812">Transmembrane</keyword>
<dbReference type="InterPro" id="IPR029058">
    <property type="entry name" value="AB_hydrolase_fold"/>
</dbReference>
<evidence type="ECO:0000256" key="1">
    <source>
        <dbReference type="SAM" id="Phobius"/>
    </source>
</evidence>
<reference evidence="2 3" key="1">
    <citation type="submission" date="2019-03" db="EMBL/GenBank/DDBJ databases">
        <title>Genomic Encyclopedia of Type Strains, Phase IV (KMG-IV): sequencing the most valuable type-strain genomes for metagenomic binning, comparative biology and taxonomic classification.</title>
        <authorList>
            <person name="Goeker M."/>
        </authorList>
    </citation>
    <scope>NUCLEOTIDE SEQUENCE [LARGE SCALE GENOMIC DNA]</scope>
    <source>
        <strain evidence="2 3">DSM 103792</strain>
    </source>
</reference>
<dbReference type="SUPFAM" id="SSF53474">
    <property type="entry name" value="alpha/beta-Hydrolases"/>
    <property type="match status" value="1"/>
</dbReference>
<dbReference type="EMBL" id="SNYM01000004">
    <property type="protein sequence ID" value="TDQ49373.1"/>
    <property type="molecule type" value="Genomic_DNA"/>
</dbReference>
<keyword evidence="1" id="KW-0472">Membrane</keyword>
<name>A0A4R6UUC5_9GAMM</name>
<evidence type="ECO:0000313" key="2">
    <source>
        <dbReference type="EMBL" id="TDQ49373.1"/>
    </source>
</evidence>
<dbReference type="Pfam" id="PF26363">
    <property type="entry name" value="Phospholipase-like"/>
    <property type="match status" value="1"/>
</dbReference>
<evidence type="ECO:0000313" key="3">
    <source>
        <dbReference type="Proteomes" id="UP000295375"/>
    </source>
</evidence>
<organism evidence="2 3">
    <name type="scientific">Permianibacter aggregans</name>
    <dbReference type="NCBI Taxonomy" id="1510150"/>
    <lineage>
        <taxon>Bacteria</taxon>
        <taxon>Pseudomonadati</taxon>
        <taxon>Pseudomonadota</taxon>
        <taxon>Gammaproteobacteria</taxon>
        <taxon>Pseudomonadales</taxon>
        <taxon>Pseudomonadaceae</taxon>
        <taxon>Permianibacter</taxon>
    </lineage>
</organism>